<evidence type="ECO:0000256" key="13">
    <source>
        <dbReference type="ARBA" id="ARBA00022932"/>
    </source>
</evidence>
<dbReference type="Pfam" id="PF08284">
    <property type="entry name" value="RVP_2"/>
    <property type="match status" value="1"/>
</dbReference>
<keyword evidence="16" id="KW-0863">Zinc-finger</keyword>
<evidence type="ECO:0000256" key="11">
    <source>
        <dbReference type="ARBA" id="ARBA00022908"/>
    </source>
</evidence>
<feature type="compositionally biased region" description="Polar residues" evidence="17">
    <location>
        <begin position="253"/>
        <end position="277"/>
    </location>
</feature>
<sequence length="1484" mass="170538">MFIYLGMQMAARGRGRGRGRGSGNDNGNGGNAPITVEELMQTQNQMMHVFMQHLQQQPPPTPPPIHVRDKRGEFMKGRPPVFTHSADPMEADDWLRAVERQLNIAQCNDLEKVLYASGQLQGAAQTWWESYQAARPNNASPVTWLEFCRDFRARHINEGVMELKQEEFRSLRMGSMTVAEYHDTFEQLARYAPNDVREDADKQRLFMKGLYYELRLQLAGNTYPTFQALVNRAIVLDNMRKSQDKKRRMLAQGSGSNNRQRFSSHQGHQQRFQGPVSQWNRNQQPQRFQNQSQSGNQRPPFQQRNHNQQQHGQQAPRPGNPNANSTKRSASNTPTRCFRCGKEGHMSYDCPEKFNPQYNDRRSTPNSAKVNNVAAETVQEGPEIMMGTFSINSIPATVLFDSGASHTFISQAFVRVHSLPLVAMNTPMLVNSPGGTIPVSLRCPSASLSLRGVDFPISPMVMRTSGIDVILGLDWMKQHATNINCKERVVVLTTPKGERISVDVTMQAPLAAKVNQLTDDVDPQNLVVDEFPDVFPDELPGMPPDRDIEFIIELLPGTAPIAKRPYRMGVKELEELKKQIKELQDKGFIRPSSSPWGAPVIFVDKKDGSQRMCVDYRSLNEVTIKNKYPLPRIDDLFDQLRGACVFSKIDLRSGYHQLKIRNSDIPKTAFTTRYGLYEYTVMSFGLTNAPAYFMYMMNKVFMEYLDKFVVVFIDDILVFSKTKEEHAEHLRLVLQKLREHKLYAKRSKCEFWLEEVSFLGHVVSNGGIAVDPSKVKDVLNWKPPTDVSEIRSFLGLAGYYRRFIEGFSKLAKPMTALLEKNAKFVWSDKCQASFEEFKKRLTTAPVLVLPDLSKSFSIYCDASRLGLGCVLMQEGRVVAYASRQLRKHELNYPTHDLELAAVVHALKIWRHYLIGHKSDIYTDHKSLKYIFTQTDLNLRQRRWLELIKDYDLEVHYHPGKANVVADALSRKKYANELQATPESEELCAEFAYLNLGMVVNATEIEITPTLEEEIVKGQLEDEKLKEIAQNVVLGKAPGFRIDDNGVLWFGKRICVPEVKAIRDTILREAHESAYSIHPGSTKMYLDLRQKYWWYGLKRDVAEYVALCDTCQRVKAEHQRPAGLLQPMKIPEWKWEEVGMDFIVGLPRTQRGYDSIWVIVDRLTKVAHFIPVKTSYSGDRLAELYMERIVCLHGVPKKIVSDRGTQFTSHFWKAVHDSLGTKLNFSTAYHPQTDGQTERINQILEDMLRACALQYGTSWDKSLPYAEFSYNNSYQQSLKMAPFEALYGRKCRTPLFWNQTGETQVFGTDVLRHAEQQVRTIRDNLRVAQSRQKSYADTRRRELAFEVGDYVYLKVSPMRSVKRFNMKGKLVPRYVGPFKVLERRGEVAYRLELPESLSGVHDVFHVSQLKKCLRVPEEQLPLEELSVKGDLTYEEYPVKILETAERVTRSRVIRMCKVQWNRHSEAEATWEREDDLRKSYSYLFE</sequence>
<dbReference type="FunFam" id="3.30.420.10:FF:000032">
    <property type="entry name" value="Retrovirus-related Pol polyprotein from transposon 297-like Protein"/>
    <property type="match status" value="1"/>
</dbReference>
<dbReference type="InterPro" id="IPR041588">
    <property type="entry name" value="Integrase_H2C2"/>
</dbReference>
<dbReference type="Gene3D" id="3.30.420.10">
    <property type="entry name" value="Ribonuclease H-like superfamily/Ribonuclease H"/>
    <property type="match status" value="1"/>
</dbReference>
<evidence type="ECO:0000256" key="8">
    <source>
        <dbReference type="ARBA" id="ARBA00022759"/>
    </source>
</evidence>
<evidence type="ECO:0000259" key="21">
    <source>
        <dbReference type="PROSITE" id="PS50994"/>
    </source>
</evidence>
<dbReference type="InterPro" id="IPR036875">
    <property type="entry name" value="Znf_CCHC_sf"/>
</dbReference>
<evidence type="ECO:0000256" key="16">
    <source>
        <dbReference type="PROSITE-ProRule" id="PRU00047"/>
    </source>
</evidence>
<dbReference type="SUPFAM" id="SSF53098">
    <property type="entry name" value="Ribonuclease H-like"/>
    <property type="match status" value="1"/>
</dbReference>
<feature type="domain" description="CCHC-type" evidence="19">
    <location>
        <begin position="336"/>
        <end position="352"/>
    </location>
</feature>
<dbReference type="InterPro" id="IPR001969">
    <property type="entry name" value="Aspartic_peptidase_AS"/>
</dbReference>
<keyword evidence="4" id="KW-0548">Nucleotidyltransferase</keyword>
<dbReference type="Gene3D" id="2.40.70.10">
    <property type="entry name" value="Acid Proteases"/>
    <property type="match status" value="1"/>
</dbReference>
<dbReference type="GO" id="GO:0015074">
    <property type="term" value="P:DNA integration"/>
    <property type="evidence" value="ECO:0007669"/>
    <property type="project" value="UniProtKB-KW"/>
</dbReference>
<evidence type="ECO:0000256" key="14">
    <source>
        <dbReference type="ARBA" id="ARBA00023125"/>
    </source>
</evidence>
<dbReference type="PANTHER" id="PTHR37984:SF5">
    <property type="entry name" value="PROTEIN NYNRIN-LIKE"/>
    <property type="match status" value="1"/>
</dbReference>
<dbReference type="Pfam" id="PF17917">
    <property type="entry name" value="RT_RNaseH"/>
    <property type="match status" value="1"/>
</dbReference>
<accession>Q9XE85</accession>
<dbReference type="InterPro" id="IPR005162">
    <property type="entry name" value="Retrotrans_gag_dom"/>
</dbReference>
<dbReference type="InterPro" id="IPR043128">
    <property type="entry name" value="Rev_trsase/Diguanyl_cyclase"/>
</dbReference>
<dbReference type="Pfam" id="PF24626">
    <property type="entry name" value="SH3_Tf2-1"/>
    <property type="match status" value="1"/>
</dbReference>
<dbReference type="InterPro" id="IPR000477">
    <property type="entry name" value="RT_dom"/>
</dbReference>
<dbReference type="EMBL" id="AF061282">
    <property type="protein sequence ID" value="AAD22153.1"/>
    <property type="molecule type" value="Genomic_DNA"/>
</dbReference>
<dbReference type="PROSITE" id="PS50158">
    <property type="entry name" value="ZF_CCHC"/>
    <property type="match status" value="1"/>
</dbReference>
<dbReference type="SUPFAM" id="SSF57756">
    <property type="entry name" value="Retrovirus zinc finger-like domains"/>
    <property type="match status" value="1"/>
</dbReference>
<dbReference type="PROSITE" id="PS50013">
    <property type="entry name" value="CHROMO_2"/>
    <property type="match status" value="1"/>
</dbReference>
<evidence type="ECO:0000256" key="2">
    <source>
        <dbReference type="ARBA" id="ARBA00022670"/>
    </source>
</evidence>
<dbReference type="Gene3D" id="4.10.60.10">
    <property type="entry name" value="Zinc finger, CCHC-type"/>
    <property type="match status" value="1"/>
</dbReference>
<dbReference type="GO" id="GO:0003887">
    <property type="term" value="F:DNA-directed DNA polymerase activity"/>
    <property type="evidence" value="ECO:0007669"/>
    <property type="project" value="UniProtKB-KW"/>
</dbReference>
<dbReference type="Pfam" id="PF03732">
    <property type="entry name" value="Retrotrans_gag"/>
    <property type="match status" value="1"/>
</dbReference>
<dbReference type="Gene3D" id="3.10.10.10">
    <property type="entry name" value="HIV Type 1 Reverse Transcriptase, subunit A, domain 1"/>
    <property type="match status" value="1"/>
</dbReference>
<dbReference type="GO" id="GO:0006310">
    <property type="term" value="P:DNA recombination"/>
    <property type="evidence" value="ECO:0007669"/>
    <property type="project" value="UniProtKB-KW"/>
</dbReference>
<keyword evidence="6" id="KW-0479">Metal-binding</keyword>
<evidence type="ECO:0000256" key="5">
    <source>
        <dbReference type="ARBA" id="ARBA00022722"/>
    </source>
</evidence>
<keyword evidence="10" id="KW-0460">Magnesium</keyword>
<dbReference type="CDD" id="cd09274">
    <property type="entry name" value="RNase_HI_RT_Ty3"/>
    <property type="match status" value="1"/>
</dbReference>
<dbReference type="InterPro" id="IPR056924">
    <property type="entry name" value="SH3_Tf2-1"/>
</dbReference>
<dbReference type="FunFam" id="3.30.70.270:FF:000020">
    <property type="entry name" value="Transposon Tf2-6 polyprotein-like Protein"/>
    <property type="match status" value="1"/>
</dbReference>
<evidence type="ECO:0000256" key="7">
    <source>
        <dbReference type="ARBA" id="ARBA00022750"/>
    </source>
</evidence>
<dbReference type="Pfam" id="PF17921">
    <property type="entry name" value="Integrase_H2C2"/>
    <property type="match status" value="1"/>
</dbReference>
<dbReference type="ExpressionAtlas" id="Q9XE85">
    <property type="expression patterns" value="baseline and differential"/>
</dbReference>
<name>Q9XE85_SORBI</name>
<feature type="domain" description="Reverse transcriptase" evidence="20">
    <location>
        <begin position="584"/>
        <end position="763"/>
    </location>
</feature>
<evidence type="ECO:0000259" key="19">
    <source>
        <dbReference type="PROSITE" id="PS50158"/>
    </source>
</evidence>
<keyword evidence="14" id="KW-0238">DNA-binding</keyword>
<keyword evidence="5" id="KW-0540">Nuclease</keyword>
<dbReference type="GO" id="GO:0004190">
    <property type="term" value="F:aspartic-type endopeptidase activity"/>
    <property type="evidence" value="ECO:0007669"/>
    <property type="project" value="UniProtKB-KW"/>
</dbReference>
<dbReference type="SUPFAM" id="SSF56672">
    <property type="entry name" value="DNA/RNA polymerases"/>
    <property type="match status" value="1"/>
</dbReference>
<keyword evidence="3" id="KW-0808">Transferase</keyword>
<feature type="domain" description="Chromo" evidence="18">
    <location>
        <begin position="1441"/>
        <end position="1484"/>
    </location>
</feature>
<feature type="compositionally biased region" description="Polar residues" evidence="17">
    <location>
        <begin position="321"/>
        <end position="335"/>
    </location>
</feature>
<evidence type="ECO:0000259" key="18">
    <source>
        <dbReference type="PROSITE" id="PS50013"/>
    </source>
</evidence>
<evidence type="ECO:0000256" key="17">
    <source>
        <dbReference type="SAM" id="MobiDB-lite"/>
    </source>
</evidence>
<dbReference type="PROSITE" id="PS50994">
    <property type="entry name" value="INTEGRASE"/>
    <property type="match status" value="1"/>
</dbReference>
<keyword evidence="9" id="KW-0378">Hydrolase</keyword>
<dbReference type="InterPro" id="IPR001878">
    <property type="entry name" value="Znf_CCHC"/>
</dbReference>
<organism evidence="22">
    <name type="scientific">Sorghum bicolor</name>
    <name type="common">Sorghum</name>
    <name type="synonym">Sorghum vulgare</name>
    <dbReference type="NCBI Taxonomy" id="4558"/>
    <lineage>
        <taxon>Eukaryota</taxon>
        <taxon>Viridiplantae</taxon>
        <taxon>Streptophyta</taxon>
        <taxon>Embryophyta</taxon>
        <taxon>Tracheophyta</taxon>
        <taxon>Spermatophyta</taxon>
        <taxon>Magnoliopsida</taxon>
        <taxon>Liliopsida</taxon>
        <taxon>Poales</taxon>
        <taxon>Poaceae</taxon>
        <taxon>PACMAD clade</taxon>
        <taxon>Panicoideae</taxon>
        <taxon>Andropogonodae</taxon>
        <taxon>Andropogoneae</taxon>
        <taxon>Sorghinae</taxon>
        <taxon>Sorghum</taxon>
    </lineage>
</organism>
<keyword evidence="13" id="KW-0239">DNA-directed DNA polymerase</keyword>
<evidence type="ECO:0000256" key="12">
    <source>
        <dbReference type="ARBA" id="ARBA00022918"/>
    </source>
</evidence>
<reference evidence="22" key="1">
    <citation type="submission" date="1999-03" db="EMBL/GenBank/DDBJ databases">
        <title>Microsynteny analysis of 22-kDa zein cluster in maize and sorghum.</title>
        <authorList>
            <person name="Llaca V."/>
            <person name="Lou A."/>
            <person name="Messing J.W."/>
        </authorList>
    </citation>
    <scope>NUCLEOTIDE SEQUENCE</scope>
</reference>
<dbReference type="Gene3D" id="3.10.20.370">
    <property type="match status" value="1"/>
</dbReference>
<dbReference type="PANTHER" id="PTHR37984">
    <property type="entry name" value="PROTEIN CBG26694"/>
    <property type="match status" value="1"/>
</dbReference>
<keyword evidence="7" id="KW-0064">Aspartyl protease</keyword>
<evidence type="ECO:0000256" key="3">
    <source>
        <dbReference type="ARBA" id="ARBA00022679"/>
    </source>
</evidence>
<dbReference type="Pfam" id="PF00078">
    <property type="entry name" value="RVT_1"/>
    <property type="match status" value="1"/>
</dbReference>
<keyword evidence="2" id="KW-0645">Protease</keyword>
<dbReference type="InterPro" id="IPR001584">
    <property type="entry name" value="Integrase_cat-core"/>
</dbReference>
<evidence type="ECO:0000256" key="10">
    <source>
        <dbReference type="ARBA" id="ARBA00022842"/>
    </source>
</evidence>
<feature type="domain" description="Integrase catalytic" evidence="21">
    <location>
        <begin position="1126"/>
        <end position="1289"/>
    </location>
</feature>
<dbReference type="InterPro" id="IPR036397">
    <property type="entry name" value="RNaseH_sf"/>
</dbReference>
<evidence type="ECO:0000256" key="15">
    <source>
        <dbReference type="ARBA" id="ARBA00023172"/>
    </source>
</evidence>
<feature type="compositionally biased region" description="Low complexity" evidence="17">
    <location>
        <begin position="278"/>
        <end position="317"/>
    </location>
</feature>
<dbReference type="Pfam" id="PF00098">
    <property type="entry name" value="zf-CCHC"/>
    <property type="match status" value="1"/>
</dbReference>
<dbReference type="GO" id="GO:0003677">
    <property type="term" value="F:DNA binding"/>
    <property type="evidence" value="ECO:0007669"/>
    <property type="project" value="UniProtKB-KW"/>
</dbReference>
<keyword evidence="15" id="KW-0233">DNA recombination</keyword>
<evidence type="ECO:0000256" key="4">
    <source>
        <dbReference type="ARBA" id="ARBA00022695"/>
    </source>
</evidence>
<dbReference type="InterPro" id="IPR050951">
    <property type="entry name" value="Retrovirus_Pol_polyprotein"/>
</dbReference>
<keyword evidence="16" id="KW-0862">Zinc</keyword>
<dbReference type="InterPro" id="IPR021109">
    <property type="entry name" value="Peptidase_aspartic_dom_sf"/>
</dbReference>
<evidence type="ECO:0000256" key="6">
    <source>
        <dbReference type="ARBA" id="ARBA00022723"/>
    </source>
</evidence>
<dbReference type="FunFam" id="3.10.20.370:FF:000001">
    <property type="entry name" value="Retrovirus-related Pol polyprotein from transposon 17.6-like protein"/>
    <property type="match status" value="1"/>
</dbReference>
<dbReference type="InterPro" id="IPR012337">
    <property type="entry name" value="RNaseH-like_sf"/>
</dbReference>
<dbReference type="SUPFAM" id="SSF50630">
    <property type="entry name" value="Acid proteases"/>
    <property type="match status" value="1"/>
</dbReference>
<evidence type="ECO:0000256" key="1">
    <source>
        <dbReference type="ARBA" id="ARBA00012493"/>
    </source>
</evidence>
<keyword evidence="11" id="KW-0229">DNA integration</keyword>
<evidence type="ECO:0000313" key="22">
    <source>
        <dbReference type="EMBL" id="AAD22153.1"/>
    </source>
</evidence>
<dbReference type="GO" id="GO:0004519">
    <property type="term" value="F:endonuclease activity"/>
    <property type="evidence" value="ECO:0007669"/>
    <property type="project" value="UniProtKB-KW"/>
</dbReference>
<dbReference type="GO" id="GO:0008270">
    <property type="term" value="F:zinc ion binding"/>
    <property type="evidence" value="ECO:0007669"/>
    <property type="project" value="UniProtKB-KW"/>
</dbReference>
<protein>
    <recommendedName>
        <fullName evidence="1">RNA-directed DNA polymerase</fullName>
        <ecNumber evidence="1">2.7.7.49</ecNumber>
    </recommendedName>
</protein>
<evidence type="ECO:0000256" key="9">
    <source>
        <dbReference type="ARBA" id="ARBA00022801"/>
    </source>
</evidence>
<dbReference type="InterPro" id="IPR000953">
    <property type="entry name" value="Chromo/chromo_shadow_dom"/>
</dbReference>
<feature type="region of interest" description="Disordered" evidence="17">
    <location>
        <begin position="12"/>
        <end position="32"/>
    </location>
</feature>
<dbReference type="Gene3D" id="3.30.70.270">
    <property type="match status" value="2"/>
</dbReference>
<dbReference type="SMART" id="SM00343">
    <property type="entry name" value="ZnF_C2HC"/>
    <property type="match status" value="1"/>
</dbReference>
<dbReference type="Gene3D" id="1.10.340.70">
    <property type="match status" value="1"/>
</dbReference>
<dbReference type="GO" id="GO:0006508">
    <property type="term" value="P:proteolysis"/>
    <property type="evidence" value="ECO:0007669"/>
    <property type="project" value="UniProtKB-KW"/>
</dbReference>
<dbReference type="CDD" id="cd00303">
    <property type="entry name" value="retropepsin_like"/>
    <property type="match status" value="1"/>
</dbReference>
<feature type="compositionally biased region" description="Gly residues" evidence="17">
    <location>
        <begin position="20"/>
        <end position="30"/>
    </location>
</feature>
<dbReference type="InterPro" id="IPR043502">
    <property type="entry name" value="DNA/RNA_pol_sf"/>
</dbReference>
<dbReference type="PROSITE" id="PS50878">
    <property type="entry name" value="RT_POL"/>
    <property type="match status" value="1"/>
</dbReference>
<dbReference type="EC" id="2.7.7.49" evidence="1"/>
<keyword evidence="8" id="KW-0255">Endonuclease</keyword>
<keyword evidence="12" id="KW-0695">RNA-directed DNA polymerase</keyword>
<evidence type="ECO:0000259" key="20">
    <source>
        <dbReference type="PROSITE" id="PS50878"/>
    </source>
</evidence>
<proteinExistence type="predicted"/>
<feature type="region of interest" description="Disordered" evidence="17">
    <location>
        <begin position="241"/>
        <end position="336"/>
    </location>
</feature>
<dbReference type="GO" id="GO:0003964">
    <property type="term" value="F:RNA-directed DNA polymerase activity"/>
    <property type="evidence" value="ECO:0007669"/>
    <property type="project" value="UniProtKB-KW"/>
</dbReference>
<dbReference type="InterPro" id="IPR041373">
    <property type="entry name" value="RT_RNaseH"/>
</dbReference>
<dbReference type="CDD" id="cd01647">
    <property type="entry name" value="RT_LTR"/>
    <property type="match status" value="1"/>
</dbReference>
<dbReference type="PROSITE" id="PS00141">
    <property type="entry name" value="ASP_PROTEASE"/>
    <property type="match status" value="1"/>
</dbReference>